<keyword evidence="3" id="KW-1185">Reference proteome</keyword>
<evidence type="ECO:0000313" key="2">
    <source>
        <dbReference type="EMBL" id="MBA2174604.1"/>
    </source>
</evidence>
<dbReference type="SUPFAM" id="SSF53807">
    <property type="entry name" value="Helical backbone' metal receptor"/>
    <property type="match status" value="1"/>
</dbReference>
<evidence type="ECO:0000259" key="1">
    <source>
        <dbReference type="PROSITE" id="PS50983"/>
    </source>
</evidence>
<name>A0A838CRN3_9BACI</name>
<comment type="caution">
    <text evidence="2">The sequence shown here is derived from an EMBL/GenBank/DDBJ whole genome shotgun (WGS) entry which is preliminary data.</text>
</comment>
<dbReference type="EMBL" id="JACEFG010000001">
    <property type="protein sequence ID" value="MBA2174604.1"/>
    <property type="molecule type" value="Genomic_DNA"/>
</dbReference>
<protein>
    <submittedName>
        <fullName evidence="2">Cobalamin-binding protein</fullName>
    </submittedName>
</protein>
<dbReference type="Pfam" id="PF01497">
    <property type="entry name" value="Peripla_BP_2"/>
    <property type="match status" value="1"/>
</dbReference>
<feature type="domain" description="Fe/B12 periplasmic-binding" evidence="1">
    <location>
        <begin position="2"/>
        <end position="254"/>
    </location>
</feature>
<proteinExistence type="predicted"/>
<dbReference type="PANTHER" id="PTHR42860">
    <property type="entry name" value="VITAMIN B12-BINDING PROTEIN"/>
    <property type="match status" value="1"/>
</dbReference>
<organism evidence="2 3">
    <name type="scientific">Halobacillus locisalis</name>
    <dbReference type="NCBI Taxonomy" id="220753"/>
    <lineage>
        <taxon>Bacteria</taxon>
        <taxon>Bacillati</taxon>
        <taxon>Bacillota</taxon>
        <taxon>Bacilli</taxon>
        <taxon>Bacillales</taxon>
        <taxon>Bacillaceae</taxon>
        <taxon>Halobacillus</taxon>
    </lineage>
</organism>
<sequence>MRIVSICPSNTEIIAYLGKTELLVGVDNYSDYPEQVLSLPKLGPDLSIDLDKVEELKPDLVLASLSVPGMDQNIKGLIKRELPYIILNPNSLEEIAEDIRTVGAAIGEPELGKERAAEFSAEIEKYKTSAMNEEYKPALYWEWWPKPIFTPGRTNWLSEISELAGAYNVFYDLEQANVQTDWDEVRKRRPDHICMVWVGVKEEKMNPDHVRKRPGWADLEAVREGRIHILEESLYCRPSPRLLEGLKKLYALLH</sequence>
<evidence type="ECO:0000313" key="3">
    <source>
        <dbReference type="Proteomes" id="UP000571017"/>
    </source>
</evidence>
<reference evidence="2 3" key="1">
    <citation type="journal article" date="2004" name="Extremophiles">
        <title>Halobacillus locisalis sp. nov., a halophilic bacterium isolated from a marine solar saltern of the Yellow Sea in Korea.</title>
        <authorList>
            <person name="Yoon J.H."/>
            <person name="Kang K.H."/>
            <person name="Oh T.K."/>
            <person name="Park Y.H."/>
        </authorList>
    </citation>
    <scope>NUCLEOTIDE SEQUENCE [LARGE SCALE GENOMIC DNA]</scope>
    <source>
        <strain evidence="2 3">KCTC 3788</strain>
    </source>
</reference>
<dbReference type="PROSITE" id="PS50983">
    <property type="entry name" value="FE_B12_PBP"/>
    <property type="match status" value="1"/>
</dbReference>
<dbReference type="CDD" id="cd01144">
    <property type="entry name" value="BtuF"/>
    <property type="match status" value="1"/>
</dbReference>
<dbReference type="PANTHER" id="PTHR42860:SF1">
    <property type="entry name" value="VITAMIN B12-BINDING PROTEIN"/>
    <property type="match status" value="1"/>
</dbReference>
<dbReference type="InterPro" id="IPR051030">
    <property type="entry name" value="Vitamin_B12-ABC_binding"/>
</dbReference>
<accession>A0A838CRN3</accession>
<dbReference type="RefSeq" id="WP_181471593.1">
    <property type="nucleotide sequence ID" value="NZ_JACEFG010000001.1"/>
</dbReference>
<dbReference type="Proteomes" id="UP000571017">
    <property type="component" value="Unassembled WGS sequence"/>
</dbReference>
<dbReference type="InterPro" id="IPR002491">
    <property type="entry name" value="ABC_transptr_periplasmic_BD"/>
</dbReference>
<gene>
    <name evidence="2" type="ORF">H0266_06735</name>
</gene>
<dbReference type="Gene3D" id="3.40.50.1980">
    <property type="entry name" value="Nitrogenase molybdenum iron protein domain"/>
    <property type="match status" value="2"/>
</dbReference>
<dbReference type="AlphaFoldDB" id="A0A838CRN3"/>